<sequence>MRMKSHSLPLAILVIACGSSGAFGQAVNPGRVNVVTTPWSVNWLTHANDAAALTDLGASAWMQTRIGDADAAARLTGLGISPWIQSWIADANNAELAVTRQAGVYNVTHFGALGDGTTDDTAAIQAAIEKATGGARRIYFPPGVYVLGTPVEINRTNVELFGHRAILKPADGTLDTLLDIMATGSSMQTHIHGLLFSGYPVAGSHTGALIRATDGSLIDSVIENCWFSGANANKAAIHARAFHSTIRNCVFEFGSVGYLSDSDVTTYTGSLIISDCTFYRQIGEAVRLSDPGGGNRHGSILVNNCRLARQANAVGGAFYFQTVTQVVLSNIVLGWDAIGGSAVNADGLYATDVNSLSLSNAQFIGDVNHASSTYSRFNHGLRFAGDCNDVTLSNVRIANARYGMRFDGVNNVRMNGCRFEGGYTDGILIYPAAGGSLQIADSTIDAYRGYLIDARATATTELIVTDSRLFDGSWNRGSALQLLTLASSGRTRIARNLIGKTRSASDATTCINRAAAATDLRIEQNEYIGGMTAYGGTAGIAIEMPDAGGTLVNCATGSGSPSGAVTPDYIGQEYLDTVATKWYKSTGLTDTDWVALN</sequence>
<protein>
    <submittedName>
        <fullName evidence="4">Glycosyl hydrolase family 28-related protein</fullName>
    </submittedName>
</protein>
<dbReference type="Pfam" id="PF12708">
    <property type="entry name" value="Pect-lyase_RHGA_epim"/>
    <property type="match status" value="1"/>
</dbReference>
<accession>A0AAW6TTE9</accession>
<evidence type="ECO:0000259" key="3">
    <source>
        <dbReference type="Pfam" id="PF13229"/>
    </source>
</evidence>
<dbReference type="EMBL" id="JASCXX010000002">
    <property type="protein sequence ID" value="MDI6447875.1"/>
    <property type="molecule type" value="Genomic_DNA"/>
</dbReference>
<proteinExistence type="predicted"/>
<dbReference type="Proteomes" id="UP001431776">
    <property type="component" value="Unassembled WGS sequence"/>
</dbReference>
<dbReference type="PROSITE" id="PS51257">
    <property type="entry name" value="PROKAR_LIPOPROTEIN"/>
    <property type="match status" value="1"/>
</dbReference>
<gene>
    <name evidence="4" type="ORF">QJ522_02370</name>
</gene>
<feature type="chain" id="PRO_5043442852" evidence="1">
    <location>
        <begin position="25"/>
        <end position="597"/>
    </location>
</feature>
<evidence type="ECO:0000256" key="1">
    <source>
        <dbReference type="SAM" id="SignalP"/>
    </source>
</evidence>
<dbReference type="InterPro" id="IPR039448">
    <property type="entry name" value="Beta_helix"/>
</dbReference>
<organism evidence="4 5">
    <name type="scientific">Anaerobaca lacustris</name>
    <dbReference type="NCBI Taxonomy" id="3044600"/>
    <lineage>
        <taxon>Bacteria</taxon>
        <taxon>Pseudomonadati</taxon>
        <taxon>Planctomycetota</taxon>
        <taxon>Phycisphaerae</taxon>
        <taxon>Sedimentisphaerales</taxon>
        <taxon>Anaerobacaceae</taxon>
        <taxon>Anaerobaca</taxon>
    </lineage>
</organism>
<reference evidence="4" key="1">
    <citation type="submission" date="2023-05" db="EMBL/GenBank/DDBJ databases">
        <title>Anaerotaeda fermentans gen. nov., sp. nov., a novel anaerobic planctomycete of the new family within the order Sedimentisphaerales isolated from Taman Peninsula, Russia.</title>
        <authorList>
            <person name="Khomyakova M.A."/>
            <person name="Merkel A.Y."/>
            <person name="Slobodkin A.I."/>
        </authorList>
    </citation>
    <scope>NUCLEOTIDE SEQUENCE</scope>
    <source>
        <strain evidence="4">M17dextr</strain>
    </source>
</reference>
<keyword evidence="4" id="KW-0378">Hydrolase</keyword>
<dbReference type="RefSeq" id="WP_349243286.1">
    <property type="nucleotide sequence ID" value="NZ_JASCXX010000002.1"/>
</dbReference>
<dbReference type="Pfam" id="PF13229">
    <property type="entry name" value="Beta_helix"/>
    <property type="match status" value="1"/>
</dbReference>
<comment type="caution">
    <text evidence="4">The sequence shown here is derived from an EMBL/GenBank/DDBJ whole genome shotgun (WGS) entry which is preliminary data.</text>
</comment>
<dbReference type="InterPro" id="IPR011050">
    <property type="entry name" value="Pectin_lyase_fold/virulence"/>
</dbReference>
<dbReference type="AlphaFoldDB" id="A0AAW6TTE9"/>
<keyword evidence="1" id="KW-0732">Signal</keyword>
<keyword evidence="5" id="KW-1185">Reference proteome</keyword>
<name>A0AAW6TTE9_9BACT</name>
<evidence type="ECO:0000313" key="4">
    <source>
        <dbReference type="EMBL" id="MDI6447875.1"/>
    </source>
</evidence>
<dbReference type="SMART" id="SM00710">
    <property type="entry name" value="PbH1"/>
    <property type="match status" value="6"/>
</dbReference>
<feature type="domain" description="Right handed beta helix" evidence="3">
    <location>
        <begin position="344"/>
        <end position="473"/>
    </location>
</feature>
<feature type="domain" description="Rhamnogalacturonase A/B/Epimerase-like pectate lyase" evidence="2">
    <location>
        <begin position="105"/>
        <end position="163"/>
    </location>
</feature>
<dbReference type="Gene3D" id="2.160.20.10">
    <property type="entry name" value="Single-stranded right-handed beta-helix, Pectin lyase-like"/>
    <property type="match status" value="2"/>
</dbReference>
<dbReference type="InterPro" id="IPR024535">
    <property type="entry name" value="RHGA/B-epi-like_pectate_lyase"/>
</dbReference>
<feature type="signal peptide" evidence="1">
    <location>
        <begin position="1"/>
        <end position="24"/>
    </location>
</feature>
<dbReference type="InterPro" id="IPR006626">
    <property type="entry name" value="PbH1"/>
</dbReference>
<dbReference type="GO" id="GO:0016787">
    <property type="term" value="F:hydrolase activity"/>
    <property type="evidence" value="ECO:0007669"/>
    <property type="project" value="UniProtKB-KW"/>
</dbReference>
<dbReference type="SUPFAM" id="SSF51126">
    <property type="entry name" value="Pectin lyase-like"/>
    <property type="match status" value="2"/>
</dbReference>
<dbReference type="InterPro" id="IPR012334">
    <property type="entry name" value="Pectin_lyas_fold"/>
</dbReference>
<evidence type="ECO:0000259" key="2">
    <source>
        <dbReference type="Pfam" id="PF12708"/>
    </source>
</evidence>
<evidence type="ECO:0000313" key="5">
    <source>
        <dbReference type="Proteomes" id="UP001431776"/>
    </source>
</evidence>